<evidence type="ECO:0000313" key="2">
    <source>
        <dbReference type="Proteomes" id="UP000752696"/>
    </source>
</evidence>
<evidence type="ECO:0000313" key="1">
    <source>
        <dbReference type="EMBL" id="CAD1469603.1"/>
    </source>
</evidence>
<accession>A0A6V7GYQ4</accession>
<name>A0A6V7GYQ4_9HYME</name>
<keyword evidence="2" id="KW-1185">Reference proteome</keyword>
<proteinExistence type="predicted"/>
<comment type="caution">
    <text evidence="1">The sequence shown here is derived from an EMBL/GenBank/DDBJ whole genome shotgun (WGS) entry which is preliminary data.</text>
</comment>
<reference evidence="1" key="1">
    <citation type="submission" date="2020-07" db="EMBL/GenBank/DDBJ databases">
        <authorList>
            <person name="Nazaruddin N."/>
        </authorList>
    </citation>
    <scope>NUCLEOTIDE SEQUENCE</scope>
</reference>
<feature type="non-terminal residue" evidence="1">
    <location>
        <position position="97"/>
    </location>
</feature>
<dbReference type="AlphaFoldDB" id="A0A6V7GYQ4"/>
<sequence>AITSVAHIDRSIILKRISLIIELRLYGRYCIKISNRFISSGISLNIIYIQTNRRLMYVNEVIFNSSLIFIYSIEYMNINNFLLYNNRILFSIILLIL</sequence>
<dbReference type="EMBL" id="CAJDYZ010002655">
    <property type="protein sequence ID" value="CAD1469603.1"/>
    <property type="molecule type" value="Genomic_DNA"/>
</dbReference>
<gene>
    <name evidence="1" type="ORF">MHI_LOCUS138653</name>
</gene>
<organism evidence="1 2">
    <name type="scientific">Heterotrigona itama</name>
    <dbReference type="NCBI Taxonomy" id="395501"/>
    <lineage>
        <taxon>Eukaryota</taxon>
        <taxon>Metazoa</taxon>
        <taxon>Ecdysozoa</taxon>
        <taxon>Arthropoda</taxon>
        <taxon>Hexapoda</taxon>
        <taxon>Insecta</taxon>
        <taxon>Pterygota</taxon>
        <taxon>Neoptera</taxon>
        <taxon>Endopterygota</taxon>
        <taxon>Hymenoptera</taxon>
        <taxon>Apocrita</taxon>
        <taxon>Aculeata</taxon>
        <taxon>Apoidea</taxon>
        <taxon>Anthophila</taxon>
        <taxon>Apidae</taxon>
        <taxon>Heterotrigona</taxon>
    </lineage>
</organism>
<protein>
    <submittedName>
        <fullName evidence="1">Uncharacterized protein</fullName>
    </submittedName>
</protein>
<feature type="non-terminal residue" evidence="1">
    <location>
        <position position="1"/>
    </location>
</feature>
<dbReference type="Proteomes" id="UP000752696">
    <property type="component" value="Unassembled WGS sequence"/>
</dbReference>